<dbReference type="EMBL" id="RAVZ01000268">
    <property type="protein sequence ID" value="RKG78197.1"/>
    <property type="molecule type" value="Genomic_DNA"/>
</dbReference>
<name>A0A3A8I405_9BACT</name>
<feature type="region of interest" description="Disordered" evidence="1">
    <location>
        <begin position="116"/>
        <end position="137"/>
    </location>
</feature>
<protein>
    <submittedName>
        <fullName evidence="2">Four-helix bundle copper-binding protein</fullName>
    </submittedName>
</protein>
<dbReference type="CDD" id="cd08026">
    <property type="entry name" value="DUF326"/>
    <property type="match status" value="1"/>
</dbReference>
<dbReference type="AlphaFoldDB" id="A0A3A8I405"/>
<dbReference type="InterPro" id="IPR044543">
    <property type="entry name" value="YHJQ-like"/>
</dbReference>
<gene>
    <name evidence="2" type="ORF">D7V88_30110</name>
</gene>
<keyword evidence="3" id="KW-1185">Reference proteome</keyword>
<dbReference type="Proteomes" id="UP000268094">
    <property type="component" value="Unassembled WGS sequence"/>
</dbReference>
<evidence type="ECO:0000313" key="2">
    <source>
        <dbReference type="EMBL" id="RKG78197.1"/>
    </source>
</evidence>
<dbReference type="PANTHER" id="PTHR37310">
    <property type="entry name" value="CYTOPLASMIC PROTEIN-RELATED"/>
    <property type="match status" value="1"/>
</dbReference>
<proteinExistence type="predicted"/>
<comment type="caution">
    <text evidence="2">The sequence shown here is derived from an EMBL/GenBank/DDBJ whole genome shotgun (WGS) entry which is preliminary data.</text>
</comment>
<evidence type="ECO:0000256" key="1">
    <source>
        <dbReference type="SAM" id="MobiDB-lite"/>
    </source>
</evidence>
<reference evidence="3" key="1">
    <citation type="submission" date="2018-09" db="EMBL/GenBank/DDBJ databases">
        <authorList>
            <person name="Livingstone P.G."/>
            <person name="Whitworth D.E."/>
        </authorList>
    </citation>
    <scope>NUCLEOTIDE SEQUENCE [LARGE SCALE GENOMIC DNA]</scope>
    <source>
        <strain evidence="3">CA054A</strain>
    </source>
</reference>
<dbReference type="OrthoDB" id="5396211at2"/>
<evidence type="ECO:0000313" key="3">
    <source>
        <dbReference type="Proteomes" id="UP000268094"/>
    </source>
</evidence>
<accession>A0A3A8I405</accession>
<dbReference type="Gene3D" id="1.20.1270.360">
    <property type="match status" value="1"/>
</dbReference>
<dbReference type="Pfam" id="PF03860">
    <property type="entry name" value="Csp"/>
    <property type="match status" value="1"/>
</dbReference>
<organism evidence="2 3">
    <name type="scientific">Corallococcus terminator</name>
    <dbReference type="NCBI Taxonomy" id="2316733"/>
    <lineage>
        <taxon>Bacteria</taxon>
        <taxon>Pseudomonadati</taxon>
        <taxon>Myxococcota</taxon>
        <taxon>Myxococcia</taxon>
        <taxon>Myxococcales</taxon>
        <taxon>Cystobacterineae</taxon>
        <taxon>Myxococcaceae</taxon>
        <taxon>Corallococcus</taxon>
    </lineage>
</organism>
<dbReference type="PANTHER" id="PTHR37310:SF1">
    <property type="entry name" value="CYTOPLASMIC PROTEIN"/>
    <property type="match status" value="1"/>
</dbReference>
<sequence length="137" mass="14865">MASAEAVRDEDEMRKCIEHCLACHRLCLETLADCLQKGGGYAEPGRLQLLMDCADICETSARFLLRGSKLHSRTCFACAEVCGPCAAACEQKDAEHLMKACAEACRRCEESCRRMSGGVMPQPPNPEAAQRAADLPA</sequence>
<dbReference type="InterPro" id="IPR005560">
    <property type="entry name" value="Csp_YhjQ"/>
</dbReference>